<dbReference type="AlphaFoldDB" id="A0A8T0T6V9"/>
<keyword evidence="2" id="KW-1185">Reference proteome</keyword>
<name>A0A8T0T6V9_PANVG</name>
<dbReference type="Proteomes" id="UP000823388">
    <property type="component" value="Chromosome 4N"/>
</dbReference>
<proteinExistence type="predicted"/>
<reference evidence="1" key="1">
    <citation type="submission" date="2020-05" db="EMBL/GenBank/DDBJ databases">
        <title>WGS assembly of Panicum virgatum.</title>
        <authorList>
            <person name="Lovell J.T."/>
            <person name="Jenkins J."/>
            <person name="Shu S."/>
            <person name="Juenger T.E."/>
            <person name="Schmutz J."/>
        </authorList>
    </citation>
    <scope>NUCLEOTIDE SEQUENCE</scope>
    <source>
        <strain evidence="1">AP13</strain>
    </source>
</reference>
<sequence>MTVLRPRSTCCHSMCVSPRAVCVRTNDFSVANLLVRHGDLSCC</sequence>
<evidence type="ECO:0000313" key="1">
    <source>
        <dbReference type="EMBL" id="KAG2604914.1"/>
    </source>
</evidence>
<evidence type="ECO:0000313" key="2">
    <source>
        <dbReference type="Proteomes" id="UP000823388"/>
    </source>
</evidence>
<organism evidence="1 2">
    <name type="scientific">Panicum virgatum</name>
    <name type="common">Blackwell switchgrass</name>
    <dbReference type="NCBI Taxonomy" id="38727"/>
    <lineage>
        <taxon>Eukaryota</taxon>
        <taxon>Viridiplantae</taxon>
        <taxon>Streptophyta</taxon>
        <taxon>Embryophyta</taxon>
        <taxon>Tracheophyta</taxon>
        <taxon>Spermatophyta</taxon>
        <taxon>Magnoliopsida</taxon>
        <taxon>Liliopsida</taxon>
        <taxon>Poales</taxon>
        <taxon>Poaceae</taxon>
        <taxon>PACMAD clade</taxon>
        <taxon>Panicoideae</taxon>
        <taxon>Panicodae</taxon>
        <taxon>Paniceae</taxon>
        <taxon>Panicinae</taxon>
        <taxon>Panicum</taxon>
        <taxon>Panicum sect. Hiantes</taxon>
    </lineage>
</organism>
<dbReference type="EMBL" id="CM029044">
    <property type="protein sequence ID" value="KAG2604914.1"/>
    <property type="molecule type" value="Genomic_DNA"/>
</dbReference>
<gene>
    <name evidence="1" type="ORF">PVAP13_4NG128800</name>
</gene>
<protein>
    <submittedName>
        <fullName evidence="1">Uncharacterized protein</fullName>
    </submittedName>
</protein>
<comment type="caution">
    <text evidence="1">The sequence shown here is derived from an EMBL/GenBank/DDBJ whole genome shotgun (WGS) entry which is preliminary data.</text>
</comment>
<accession>A0A8T0T6V9</accession>